<proteinExistence type="predicted"/>
<dbReference type="InterPro" id="IPR015946">
    <property type="entry name" value="KH_dom-like_a/b"/>
</dbReference>
<protein>
    <submittedName>
        <fullName evidence="1">OsmC family protein</fullName>
    </submittedName>
</protein>
<dbReference type="InterPro" id="IPR003718">
    <property type="entry name" value="OsmC/Ohr_fam"/>
</dbReference>
<dbReference type="Gene3D" id="3.30.300.20">
    <property type="match status" value="1"/>
</dbReference>
<dbReference type="Pfam" id="PF02566">
    <property type="entry name" value="OsmC"/>
    <property type="match status" value="1"/>
</dbReference>
<gene>
    <name evidence="1" type="ORF">IM660_05965</name>
</gene>
<name>A0A7M1SWF0_9MICO</name>
<dbReference type="Proteomes" id="UP000593758">
    <property type="component" value="Chromosome"/>
</dbReference>
<dbReference type="SUPFAM" id="SSF82784">
    <property type="entry name" value="OsmC-like"/>
    <property type="match status" value="1"/>
</dbReference>
<organism evidence="1 2">
    <name type="scientific">Ruania alkalisoli</name>
    <dbReference type="NCBI Taxonomy" id="2779775"/>
    <lineage>
        <taxon>Bacteria</taxon>
        <taxon>Bacillati</taxon>
        <taxon>Actinomycetota</taxon>
        <taxon>Actinomycetes</taxon>
        <taxon>Micrococcales</taxon>
        <taxon>Ruaniaceae</taxon>
        <taxon>Ruania</taxon>
    </lineage>
</organism>
<reference evidence="1 2" key="1">
    <citation type="submission" date="2020-10" db="EMBL/GenBank/DDBJ databases">
        <title>Haloactinobacterium sp. RN3S43, a bacterium isolated from saline soil.</title>
        <authorList>
            <person name="Sun J.-Q."/>
        </authorList>
    </citation>
    <scope>NUCLEOTIDE SEQUENCE [LARGE SCALE GENOMIC DNA]</scope>
    <source>
        <strain evidence="1 2">RN3S43</strain>
    </source>
</reference>
<dbReference type="KEGG" id="halt:IM660_05965"/>
<dbReference type="EMBL" id="CP063169">
    <property type="protein sequence ID" value="QOR71811.1"/>
    <property type="molecule type" value="Genomic_DNA"/>
</dbReference>
<dbReference type="AlphaFoldDB" id="A0A7M1SWF0"/>
<dbReference type="RefSeq" id="WP_193498465.1">
    <property type="nucleotide sequence ID" value="NZ_CP063169.1"/>
</dbReference>
<evidence type="ECO:0000313" key="2">
    <source>
        <dbReference type="Proteomes" id="UP000593758"/>
    </source>
</evidence>
<evidence type="ECO:0000313" key="1">
    <source>
        <dbReference type="EMBL" id="QOR71811.1"/>
    </source>
</evidence>
<keyword evidence="2" id="KW-1185">Reference proteome</keyword>
<dbReference type="InterPro" id="IPR036102">
    <property type="entry name" value="OsmC/Ohrsf"/>
</dbReference>
<sequence length="142" mass="15280">MELPTSGLRIERTGTRQYVARNDRGGEVAIGPREIDGVFNPGELMALALAACTMMSADLPIGRRLGEDFTGGAVVSTEKDEQQNRYTSAEVDVLLDTESLSEREKEALVRVISRAAEQACTVGRTLAAGLPHGVHLAESERP</sequence>
<accession>A0A7M1SWF0</accession>